<organism evidence="2">
    <name type="scientific">bioreactor metagenome</name>
    <dbReference type="NCBI Taxonomy" id="1076179"/>
    <lineage>
        <taxon>unclassified sequences</taxon>
        <taxon>metagenomes</taxon>
        <taxon>ecological metagenomes</taxon>
    </lineage>
</organism>
<gene>
    <name evidence="2" type="ORF">SDC9_132982</name>
</gene>
<comment type="caution">
    <text evidence="2">The sequence shown here is derived from an EMBL/GenBank/DDBJ whole genome shotgun (WGS) entry which is preliminary data.</text>
</comment>
<evidence type="ECO:0000256" key="1">
    <source>
        <dbReference type="SAM" id="MobiDB-lite"/>
    </source>
</evidence>
<protein>
    <submittedName>
        <fullName evidence="2">Uncharacterized protein</fullName>
    </submittedName>
</protein>
<name>A0A645D9P4_9ZZZZ</name>
<reference evidence="2" key="1">
    <citation type="submission" date="2019-08" db="EMBL/GenBank/DDBJ databases">
        <authorList>
            <person name="Kucharzyk K."/>
            <person name="Murdoch R.W."/>
            <person name="Higgins S."/>
            <person name="Loffler F."/>
        </authorList>
    </citation>
    <scope>NUCLEOTIDE SEQUENCE</scope>
</reference>
<dbReference type="EMBL" id="VSSQ01034078">
    <property type="protein sequence ID" value="MPM85899.1"/>
    <property type="molecule type" value="Genomic_DNA"/>
</dbReference>
<feature type="region of interest" description="Disordered" evidence="1">
    <location>
        <begin position="1"/>
        <end position="20"/>
    </location>
</feature>
<evidence type="ECO:0000313" key="2">
    <source>
        <dbReference type="EMBL" id="MPM85899.1"/>
    </source>
</evidence>
<sequence>MLHQHLVRGGDEDLRRGRGSSEEVLDHHLAGAVRAGLEMHHVPLGVLDEHLVADRDDGGHR</sequence>
<dbReference type="AlphaFoldDB" id="A0A645D9P4"/>
<accession>A0A645D9P4</accession>
<proteinExistence type="predicted"/>
<feature type="compositionally biased region" description="Basic and acidic residues" evidence="1">
    <location>
        <begin position="8"/>
        <end position="20"/>
    </location>
</feature>